<proteinExistence type="predicted"/>
<gene>
    <name evidence="1" type="ORF">PGQ11_009248</name>
</gene>
<dbReference type="EMBL" id="JAPCWZ010000005">
    <property type="protein sequence ID" value="KAK8863013.1"/>
    <property type="molecule type" value="Genomic_DNA"/>
</dbReference>
<sequence length="66" mass="8135">MLTRPGSQYMTFQQLHDFHLFPQRFLIHPPDKPSFFDEGVWRWVVTHRYLFSNFIVLVQTLRENRI</sequence>
<name>A0ABR2IHG8_9PEZI</name>
<dbReference type="Proteomes" id="UP001390339">
    <property type="component" value="Unassembled WGS sequence"/>
</dbReference>
<evidence type="ECO:0000313" key="2">
    <source>
        <dbReference type="Proteomes" id="UP001390339"/>
    </source>
</evidence>
<accession>A0ABR2IHG8</accession>
<reference evidence="1 2" key="1">
    <citation type="journal article" date="2024" name="IMA Fungus">
        <title>Apiospora arundinis, a panoply of carbohydrate-active enzymes and secondary metabolites.</title>
        <authorList>
            <person name="Sorensen T."/>
            <person name="Petersen C."/>
            <person name="Muurmann A.T."/>
            <person name="Christiansen J.V."/>
            <person name="Brundto M.L."/>
            <person name="Overgaard C.K."/>
            <person name="Boysen A.T."/>
            <person name="Wollenberg R.D."/>
            <person name="Larsen T.O."/>
            <person name="Sorensen J.L."/>
            <person name="Nielsen K.L."/>
            <person name="Sondergaard T.E."/>
        </authorList>
    </citation>
    <scope>NUCLEOTIDE SEQUENCE [LARGE SCALE GENOMIC DNA]</scope>
    <source>
        <strain evidence="1 2">AAU 773</strain>
    </source>
</reference>
<evidence type="ECO:0000313" key="1">
    <source>
        <dbReference type="EMBL" id="KAK8863013.1"/>
    </source>
</evidence>
<keyword evidence="2" id="KW-1185">Reference proteome</keyword>
<organism evidence="1 2">
    <name type="scientific">Apiospora arundinis</name>
    <dbReference type="NCBI Taxonomy" id="335852"/>
    <lineage>
        <taxon>Eukaryota</taxon>
        <taxon>Fungi</taxon>
        <taxon>Dikarya</taxon>
        <taxon>Ascomycota</taxon>
        <taxon>Pezizomycotina</taxon>
        <taxon>Sordariomycetes</taxon>
        <taxon>Xylariomycetidae</taxon>
        <taxon>Amphisphaeriales</taxon>
        <taxon>Apiosporaceae</taxon>
        <taxon>Apiospora</taxon>
    </lineage>
</organism>
<comment type="caution">
    <text evidence="1">The sequence shown here is derived from an EMBL/GenBank/DDBJ whole genome shotgun (WGS) entry which is preliminary data.</text>
</comment>
<protein>
    <submittedName>
        <fullName evidence="1">Uncharacterized protein</fullName>
    </submittedName>
</protein>